<dbReference type="InterPro" id="IPR032675">
    <property type="entry name" value="LRR_dom_sf"/>
</dbReference>
<dbReference type="GO" id="GO:0003964">
    <property type="term" value="F:RNA-directed DNA polymerase activity"/>
    <property type="evidence" value="ECO:0007669"/>
    <property type="project" value="UniProtKB-KW"/>
</dbReference>
<keyword evidence="4" id="KW-0695">RNA-directed DNA polymerase</keyword>
<organism evidence="4 5">
    <name type="scientific">Tanacetum coccineum</name>
    <dbReference type="NCBI Taxonomy" id="301880"/>
    <lineage>
        <taxon>Eukaryota</taxon>
        <taxon>Viridiplantae</taxon>
        <taxon>Streptophyta</taxon>
        <taxon>Embryophyta</taxon>
        <taxon>Tracheophyta</taxon>
        <taxon>Spermatophyta</taxon>
        <taxon>Magnoliopsida</taxon>
        <taxon>eudicotyledons</taxon>
        <taxon>Gunneridae</taxon>
        <taxon>Pentapetalae</taxon>
        <taxon>asterids</taxon>
        <taxon>campanulids</taxon>
        <taxon>Asterales</taxon>
        <taxon>Asteraceae</taxon>
        <taxon>Asteroideae</taxon>
        <taxon>Anthemideae</taxon>
        <taxon>Anthemidinae</taxon>
        <taxon>Tanacetum</taxon>
    </lineage>
</organism>
<evidence type="ECO:0000259" key="3">
    <source>
        <dbReference type="Pfam" id="PF25019"/>
    </source>
</evidence>
<dbReference type="Gene3D" id="3.80.10.10">
    <property type="entry name" value="Ribonuclease Inhibitor"/>
    <property type="match status" value="1"/>
</dbReference>
<name>A0ABQ5FJX8_9ASTR</name>
<accession>A0ABQ5FJX8</accession>
<dbReference type="InterPro" id="IPR056789">
    <property type="entry name" value="LRR_R13L1-DRL21"/>
</dbReference>
<dbReference type="PANTHER" id="PTHR11017:SF544">
    <property type="entry name" value="ADP-RIBOSYL CYCLASE_CYCLIC ADP-RIBOSE HYDROLASE"/>
    <property type="match status" value="1"/>
</dbReference>
<evidence type="ECO:0000259" key="2">
    <source>
        <dbReference type="Pfam" id="PF13966"/>
    </source>
</evidence>
<dbReference type="PANTHER" id="PTHR11017">
    <property type="entry name" value="LEUCINE-RICH REPEAT-CONTAINING PROTEIN"/>
    <property type="match status" value="1"/>
</dbReference>
<dbReference type="Pfam" id="PF13966">
    <property type="entry name" value="zf-RVT"/>
    <property type="match status" value="1"/>
</dbReference>
<evidence type="ECO:0000313" key="5">
    <source>
        <dbReference type="Proteomes" id="UP001151760"/>
    </source>
</evidence>
<sequence length="456" mass="53027">MSEHTAYPVFHDVEPTEVRKQSGPVRKAFAKNTKKEADQKWRDAMKEPSNLAGDESKLIQIIVDNIFKKLRSISSSIDGKLVGMEMRIDEVLISLKICTEDVRVIGIKGWEMMRSRKVLVVLDDVDHIDQLEALAVSLIRNVNLLSDKEALCLFSRYTFGREIPIQGYEQLSGQSVRYVVGLPLTIRVLGSSSKLISIGGILEVAKDLYHLECLEELTVLNTEITHVPYSVCRLKQLKSLKLQDCQHLEELTEYFGQLKSLEELSLANIKIKHLPFGSISVVSSVRKVIDDVYLPRGSVKTRWIKEVPLKINIHAWKVTNDYLPTRFNLSRRGIDIESIVCPMCNSMVESSRHLFFSCEFSNQIMCKIMRWWELDYREINSYEAWGEWMLSIRFPSKLKKVFEGTCYIVWWFIWIWRNQLLFGQNSRSKSLMFDDIVSRSFYWIRSRCKAKFSWID</sequence>
<dbReference type="Gene3D" id="3.40.50.10140">
    <property type="entry name" value="Toll/interleukin-1 receptor homology (TIR) domain"/>
    <property type="match status" value="1"/>
</dbReference>
<dbReference type="InterPro" id="IPR035897">
    <property type="entry name" value="Toll_tir_struct_dom_sf"/>
</dbReference>
<keyword evidence="4" id="KW-0808">Transferase</keyword>
<feature type="domain" description="TIR" evidence="1">
    <location>
        <begin position="8"/>
        <end position="76"/>
    </location>
</feature>
<dbReference type="InterPro" id="IPR027417">
    <property type="entry name" value="P-loop_NTPase"/>
</dbReference>
<reference evidence="4" key="1">
    <citation type="journal article" date="2022" name="Int. J. Mol. Sci.">
        <title>Draft Genome of Tanacetum Coccineum: Genomic Comparison of Closely Related Tanacetum-Family Plants.</title>
        <authorList>
            <person name="Yamashiro T."/>
            <person name="Shiraishi A."/>
            <person name="Nakayama K."/>
            <person name="Satake H."/>
        </authorList>
    </citation>
    <scope>NUCLEOTIDE SEQUENCE</scope>
</reference>
<dbReference type="SUPFAM" id="SSF52540">
    <property type="entry name" value="P-loop containing nucleoside triphosphate hydrolases"/>
    <property type="match status" value="1"/>
</dbReference>
<evidence type="ECO:0000259" key="1">
    <source>
        <dbReference type="Pfam" id="PF01582"/>
    </source>
</evidence>
<proteinExistence type="predicted"/>
<reference evidence="4" key="2">
    <citation type="submission" date="2022-01" db="EMBL/GenBank/DDBJ databases">
        <authorList>
            <person name="Yamashiro T."/>
            <person name="Shiraishi A."/>
            <person name="Satake H."/>
            <person name="Nakayama K."/>
        </authorList>
    </citation>
    <scope>NUCLEOTIDE SEQUENCE</scope>
</reference>
<dbReference type="EMBL" id="BQNB010017457">
    <property type="protein sequence ID" value="GJT63384.1"/>
    <property type="molecule type" value="Genomic_DNA"/>
</dbReference>
<feature type="domain" description="R13L1/DRL21-like LRR repeat region" evidence="3">
    <location>
        <begin position="203"/>
        <end position="268"/>
    </location>
</feature>
<dbReference type="Pfam" id="PF25019">
    <property type="entry name" value="LRR_R13L1-DRL21"/>
    <property type="match status" value="1"/>
</dbReference>
<dbReference type="Proteomes" id="UP001151760">
    <property type="component" value="Unassembled WGS sequence"/>
</dbReference>
<keyword evidence="5" id="KW-1185">Reference proteome</keyword>
<dbReference type="InterPro" id="IPR026960">
    <property type="entry name" value="RVT-Znf"/>
</dbReference>
<comment type="caution">
    <text evidence="4">The sequence shown here is derived from an EMBL/GenBank/DDBJ whole genome shotgun (WGS) entry which is preliminary data.</text>
</comment>
<dbReference type="InterPro" id="IPR044974">
    <property type="entry name" value="Disease_R_plants"/>
</dbReference>
<dbReference type="SUPFAM" id="SSF52058">
    <property type="entry name" value="L domain-like"/>
    <property type="match status" value="1"/>
</dbReference>
<gene>
    <name evidence="4" type="ORF">Tco_1006917</name>
</gene>
<dbReference type="Pfam" id="PF01582">
    <property type="entry name" value="TIR"/>
    <property type="match status" value="1"/>
</dbReference>
<dbReference type="InterPro" id="IPR000157">
    <property type="entry name" value="TIR_dom"/>
</dbReference>
<evidence type="ECO:0000313" key="4">
    <source>
        <dbReference type="EMBL" id="GJT63384.1"/>
    </source>
</evidence>
<keyword evidence="4" id="KW-0548">Nucleotidyltransferase</keyword>
<feature type="domain" description="Reverse transcriptase zinc-binding" evidence="2">
    <location>
        <begin position="299"/>
        <end position="364"/>
    </location>
</feature>
<protein>
    <submittedName>
        <fullName evidence="4">RNA-directed DNA polymerase, eukaryota</fullName>
    </submittedName>
</protein>